<feature type="compositionally biased region" description="Polar residues" evidence="2">
    <location>
        <begin position="752"/>
        <end position="769"/>
    </location>
</feature>
<feature type="compositionally biased region" description="Low complexity" evidence="2">
    <location>
        <begin position="15"/>
        <end position="35"/>
    </location>
</feature>
<reference evidence="3" key="1">
    <citation type="submission" date="2017-08" db="EMBL/GenBank/DDBJ databases">
        <authorList>
            <person name="Cuomo C."/>
            <person name="Billmyre B."/>
            <person name="Heitman J."/>
        </authorList>
    </citation>
    <scope>NUCLEOTIDE SEQUENCE</scope>
    <source>
        <strain evidence="3">CBS 12478</strain>
    </source>
</reference>
<proteinExistence type="predicted"/>
<feature type="region of interest" description="Disordered" evidence="2">
    <location>
        <begin position="744"/>
        <end position="771"/>
    </location>
</feature>
<dbReference type="CDD" id="cd03784">
    <property type="entry name" value="GT1_Gtf-like"/>
    <property type="match status" value="1"/>
</dbReference>
<feature type="region of interest" description="Disordered" evidence="2">
    <location>
        <begin position="851"/>
        <end position="918"/>
    </location>
</feature>
<sequence>MMSASHDVAPPPYEASASQPPAPLAASTTATTPSPHYFPERSQTQLSTLSINDNESSSAFTSTGPGLAARSSWSSTGDVDVWIDLKATLPDLGVDYAPSVKEYAVDTNPEGEIPILNIVMFVIGNGDEIQLYITLALELIIRHSHRVRIATQEIHKGAIERARVQSLSGKVGKDGQPLEDKLHIHDIYAPPGSSLAEWRKQPEILEPIFRSFYKSTYWQDQDSGTPFAADLIIAAPSCLAHIHTAELLGLPLHIVAGTPWSPTTAFSHPCTAVHSSNAEQHLTSYLSYALFENLVWKSLGNAISDFRSRTLGLPPSDDIIGPGLLDRLKIPFTYTWSSLTVTTPADWKQHIDVTGFLSRDEGSYRPDDELLLFLKEGSPPIYVKLDLPDRFDSGEEIFGAIVGGLRKMGSRVIVSGKGAGSFRGTPEIFVIAEGGEPPLEYLLAETRVAAICHDGGAHVSSTALRYGVPSILIRTNCLNSFWGDRLVELGVASRPIPIDLVSIEQISSVLDEVYSPSVREAARSISNHLRSENGGEEAVKSIHRHLPLQNMRCDIVPSQVALWYHPEYSLRLSGVAAAVLSEAGKVDFQGLELNRPREFPVSLADSDPIVGGVQAFFVALTKSVTSVTHMFSNPAPQRVVDIPSQQPTRVSQVHNSKGGWTWNYERGTRERMPITDMKSGMREAGQEAWTGVKDGMRGVVMEPWRGLQRAGPIGGAVGIIHGTVGLVGHSLSGGVRALTAGLEGAASEARNRSNSTTPSERTTVFQASSPADVLRSSRAKISQESLKQLGVTEGDKARILAEWKVQKSPEKVEARRMRQRLMVQGESSGPNGGSGAVVLGQNQKFTAMSVGSSATSSATGGSTSGSGKWWKGKGKGKGKERADSGASTPSYRGESGVSAKEQEVESERNKATKYDGGQ</sequence>
<dbReference type="PANTHER" id="PTHR48050">
    <property type="entry name" value="STEROL 3-BETA-GLUCOSYLTRANSFERASE"/>
    <property type="match status" value="1"/>
</dbReference>
<keyword evidence="4" id="KW-1185">Reference proteome</keyword>
<evidence type="ECO:0000313" key="3">
    <source>
        <dbReference type="EMBL" id="WWD19888.1"/>
    </source>
</evidence>
<protein>
    <recommendedName>
        <fullName evidence="5">Glycosyltransferase family 28 N-terminal domain-containing protein</fullName>
    </recommendedName>
</protein>
<accession>A0AAJ8LIG5</accession>
<dbReference type="SUPFAM" id="SSF53756">
    <property type="entry name" value="UDP-Glycosyltransferase/glycogen phosphorylase"/>
    <property type="match status" value="1"/>
</dbReference>
<feature type="compositionally biased region" description="Low complexity" evidence="2">
    <location>
        <begin position="851"/>
        <end position="869"/>
    </location>
</feature>
<feature type="compositionally biased region" description="Polar residues" evidence="2">
    <location>
        <begin position="54"/>
        <end position="64"/>
    </location>
</feature>
<dbReference type="PANTHER" id="PTHR48050:SF13">
    <property type="entry name" value="STEROL 3-BETA-GLUCOSYLTRANSFERASE UGT80A2"/>
    <property type="match status" value="1"/>
</dbReference>
<feature type="region of interest" description="Disordered" evidence="2">
    <location>
        <begin position="54"/>
        <end position="73"/>
    </location>
</feature>
<feature type="region of interest" description="Disordered" evidence="2">
    <location>
        <begin position="1"/>
        <end position="45"/>
    </location>
</feature>
<gene>
    <name evidence="3" type="ORF">CI109_104357</name>
</gene>
<feature type="compositionally biased region" description="Basic and acidic residues" evidence="2">
    <location>
        <begin position="900"/>
        <end position="918"/>
    </location>
</feature>
<organism evidence="3 4">
    <name type="scientific">Kwoniella shandongensis</name>
    <dbReference type="NCBI Taxonomy" id="1734106"/>
    <lineage>
        <taxon>Eukaryota</taxon>
        <taxon>Fungi</taxon>
        <taxon>Dikarya</taxon>
        <taxon>Basidiomycota</taxon>
        <taxon>Agaricomycotina</taxon>
        <taxon>Tremellomycetes</taxon>
        <taxon>Tremellales</taxon>
        <taxon>Cryptococcaceae</taxon>
        <taxon>Kwoniella</taxon>
    </lineage>
</organism>
<dbReference type="InterPro" id="IPR050426">
    <property type="entry name" value="Glycosyltransferase_28"/>
</dbReference>
<keyword evidence="1" id="KW-0808">Transferase</keyword>
<dbReference type="EMBL" id="CP144057">
    <property type="protein sequence ID" value="WWD19888.1"/>
    <property type="molecule type" value="Genomic_DNA"/>
</dbReference>
<evidence type="ECO:0008006" key="5">
    <source>
        <dbReference type="Google" id="ProtNLM"/>
    </source>
</evidence>
<dbReference type="Gene3D" id="3.40.50.2000">
    <property type="entry name" value="Glycogen Phosphorylase B"/>
    <property type="match status" value="3"/>
</dbReference>
<dbReference type="GO" id="GO:0008194">
    <property type="term" value="F:UDP-glycosyltransferase activity"/>
    <property type="evidence" value="ECO:0007669"/>
    <property type="project" value="InterPro"/>
</dbReference>
<dbReference type="Proteomes" id="UP000322225">
    <property type="component" value="Chromosome 7"/>
</dbReference>
<dbReference type="AlphaFoldDB" id="A0AAJ8LIG5"/>
<name>A0AAJ8LIG5_9TREE</name>
<dbReference type="GeneID" id="43589545"/>
<evidence type="ECO:0000256" key="2">
    <source>
        <dbReference type="SAM" id="MobiDB-lite"/>
    </source>
</evidence>
<dbReference type="RefSeq" id="XP_031860359.2">
    <property type="nucleotide sequence ID" value="XM_032005398.2"/>
</dbReference>
<dbReference type="InterPro" id="IPR002213">
    <property type="entry name" value="UDP_glucos_trans"/>
</dbReference>
<evidence type="ECO:0000256" key="1">
    <source>
        <dbReference type="ARBA" id="ARBA00022679"/>
    </source>
</evidence>
<dbReference type="KEGG" id="ksn:43589545"/>
<evidence type="ECO:0000313" key="4">
    <source>
        <dbReference type="Proteomes" id="UP000322225"/>
    </source>
</evidence>
<reference evidence="3" key="2">
    <citation type="submission" date="2024-01" db="EMBL/GenBank/DDBJ databases">
        <title>Comparative genomics of Cryptococcus and Kwoniella reveals pathogenesis evolution and contrasting modes of karyotype evolution via chromosome fusion or intercentromeric recombination.</title>
        <authorList>
            <person name="Coelho M.A."/>
            <person name="David-Palma M."/>
            <person name="Shea T."/>
            <person name="Bowers K."/>
            <person name="McGinley-Smith S."/>
            <person name="Mohammad A.W."/>
            <person name="Gnirke A."/>
            <person name="Yurkov A.M."/>
            <person name="Nowrousian M."/>
            <person name="Sun S."/>
            <person name="Cuomo C.A."/>
            <person name="Heitman J."/>
        </authorList>
    </citation>
    <scope>NUCLEOTIDE SEQUENCE</scope>
    <source>
        <strain evidence="3">CBS 12478</strain>
    </source>
</reference>